<keyword evidence="2" id="KW-0238">DNA-binding</keyword>
<protein>
    <submittedName>
        <fullName evidence="5">Cyclic nucleotide-binding protein</fullName>
    </submittedName>
</protein>
<evidence type="ECO:0000259" key="4">
    <source>
        <dbReference type="Pfam" id="PF13545"/>
    </source>
</evidence>
<dbReference type="SUPFAM" id="SSF46785">
    <property type="entry name" value="Winged helix' DNA-binding domain"/>
    <property type="match status" value="1"/>
</dbReference>
<dbReference type="InterPro" id="IPR000595">
    <property type="entry name" value="cNMP-bd_dom"/>
</dbReference>
<evidence type="ECO:0000256" key="1">
    <source>
        <dbReference type="ARBA" id="ARBA00023015"/>
    </source>
</evidence>
<evidence type="ECO:0000313" key="5">
    <source>
        <dbReference type="EMBL" id="BDE06867.1"/>
    </source>
</evidence>
<reference evidence="5 6" key="1">
    <citation type="journal article" date="2022" name="ISME Commun">
        <title>Vulcanimicrobium alpinus gen. nov. sp. nov., the first cultivated representative of the candidate phylum 'Eremiobacterota', is a metabolically versatile aerobic anoxygenic phototroph.</title>
        <authorList>
            <person name="Yabe S."/>
            <person name="Muto K."/>
            <person name="Abe K."/>
            <person name="Yokota A."/>
            <person name="Staudigel H."/>
            <person name="Tebo B.M."/>
        </authorList>
    </citation>
    <scope>NUCLEOTIDE SEQUENCE [LARGE SCALE GENOMIC DNA]</scope>
    <source>
        <strain evidence="5 6">WC8-2</strain>
    </source>
</reference>
<evidence type="ECO:0000313" key="6">
    <source>
        <dbReference type="Proteomes" id="UP001317532"/>
    </source>
</evidence>
<dbReference type="Proteomes" id="UP001317532">
    <property type="component" value="Chromosome"/>
</dbReference>
<dbReference type="Gene3D" id="2.60.120.10">
    <property type="entry name" value="Jelly Rolls"/>
    <property type="match status" value="1"/>
</dbReference>
<dbReference type="InterPro" id="IPR036390">
    <property type="entry name" value="WH_DNA-bd_sf"/>
</dbReference>
<dbReference type="RefSeq" id="WP_317994500.1">
    <property type="nucleotide sequence ID" value="NZ_AP025523.1"/>
</dbReference>
<dbReference type="GO" id="GO:0003677">
    <property type="term" value="F:DNA binding"/>
    <property type="evidence" value="ECO:0007669"/>
    <property type="project" value="UniProtKB-KW"/>
</dbReference>
<dbReference type="InterPro" id="IPR018490">
    <property type="entry name" value="cNMP-bd_dom_sf"/>
</dbReference>
<dbReference type="PANTHER" id="PTHR24567">
    <property type="entry name" value="CRP FAMILY TRANSCRIPTIONAL REGULATORY PROTEIN"/>
    <property type="match status" value="1"/>
</dbReference>
<dbReference type="InterPro" id="IPR050397">
    <property type="entry name" value="Env_Response_Regulators"/>
</dbReference>
<dbReference type="AlphaFoldDB" id="A0AAN2CAR1"/>
<evidence type="ECO:0000256" key="3">
    <source>
        <dbReference type="ARBA" id="ARBA00023163"/>
    </source>
</evidence>
<dbReference type="CDD" id="cd00038">
    <property type="entry name" value="CAP_ED"/>
    <property type="match status" value="1"/>
</dbReference>
<dbReference type="KEGG" id="vab:WPS_21430"/>
<dbReference type="InterPro" id="IPR014710">
    <property type="entry name" value="RmlC-like_jellyroll"/>
</dbReference>
<proteinExistence type="predicted"/>
<accession>A0AAN2CAR1</accession>
<keyword evidence="3" id="KW-0804">Transcription</keyword>
<keyword evidence="6" id="KW-1185">Reference proteome</keyword>
<dbReference type="EMBL" id="AP025523">
    <property type="protein sequence ID" value="BDE06867.1"/>
    <property type="molecule type" value="Genomic_DNA"/>
</dbReference>
<feature type="domain" description="HTH crp-type" evidence="4">
    <location>
        <begin position="149"/>
        <end position="214"/>
    </location>
</feature>
<dbReference type="InterPro" id="IPR012318">
    <property type="entry name" value="HTH_CRP"/>
</dbReference>
<gene>
    <name evidence="5" type="ORF">WPS_21430</name>
</gene>
<dbReference type="Pfam" id="PF13545">
    <property type="entry name" value="HTH_Crp_2"/>
    <property type="match status" value="1"/>
</dbReference>
<evidence type="ECO:0000256" key="2">
    <source>
        <dbReference type="ARBA" id="ARBA00023125"/>
    </source>
</evidence>
<sequence>MAVAPAENNRFLGTLAPATRTLVESRMTVHGGAIGDVLQRVNERIDAIWFPLSGVVSTLRGLENDTNVEVDAAGPEGFLGIEALLGARVSADTWLVQSPGRFGRLDTRVFLDLLEPDPALREAVMRYVGAVLTLRGQWVACNARHTIEQRLAKWLLATRDRVGDDIQITQDVIAMMLGVRRASVVTVLGRFVDDGLVAHGYARVRMLDDARLASIACLCYERSVELLRRGVS</sequence>
<dbReference type="GO" id="GO:0005829">
    <property type="term" value="C:cytosol"/>
    <property type="evidence" value="ECO:0007669"/>
    <property type="project" value="TreeGrafter"/>
</dbReference>
<organism evidence="5 6">
    <name type="scientific">Vulcanimicrobium alpinum</name>
    <dbReference type="NCBI Taxonomy" id="3016050"/>
    <lineage>
        <taxon>Bacteria</taxon>
        <taxon>Bacillati</taxon>
        <taxon>Vulcanimicrobiota</taxon>
        <taxon>Vulcanimicrobiia</taxon>
        <taxon>Vulcanimicrobiales</taxon>
        <taxon>Vulcanimicrobiaceae</taxon>
        <taxon>Vulcanimicrobium</taxon>
    </lineage>
</organism>
<dbReference type="SUPFAM" id="SSF51206">
    <property type="entry name" value="cAMP-binding domain-like"/>
    <property type="match status" value="1"/>
</dbReference>
<keyword evidence="1" id="KW-0805">Transcription regulation</keyword>
<dbReference type="GO" id="GO:0003700">
    <property type="term" value="F:DNA-binding transcription factor activity"/>
    <property type="evidence" value="ECO:0007669"/>
    <property type="project" value="TreeGrafter"/>
</dbReference>
<dbReference type="PANTHER" id="PTHR24567:SF74">
    <property type="entry name" value="HTH-TYPE TRANSCRIPTIONAL REGULATOR ARCR"/>
    <property type="match status" value="1"/>
</dbReference>
<name>A0AAN2CAR1_UNVUL</name>